<dbReference type="Gene3D" id="3.30.1330.200">
    <property type="match status" value="1"/>
</dbReference>
<dbReference type="EMBL" id="SNWR01000001">
    <property type="protein sequence ID" value="TDO36606.1"/>
    <property type="molecule type" value="Genomic_DNA"/>
</dbReference>
<evidence type="ECO:0000256" key="1">
    <source>
        <dbReference type="ARBA" id="ARBA00022500"/>
    </source>
</evidence>
<comment type="catalytic activity">
    <reaction evidence="3">
        <text>L-glutaminyl-[protein] + H2O = L-glutamyl-[protein] + NH4(+)</text>
        <dbReference type="Rhea" id="RHEA:16441"/>
        <dbReference type="Rhea" id="RHEA-COMP:10207"/>
        <dbReference type="Rhea" id="RHEA-COMP:10208"/>
        <dbReference type="ChEBI" id="CHEBI:15377"/>
        <dbReference type="ChEBI" id="CHEBI:28938"/>
        <dbReference type="ChEBI" id="CHEBI:29973"/>
        <dbReference type="ChEBI" id="CHEBI:30011"/>
        <dbReference type="EC" id="3.5.1.44"/>
    </reaction>
</comment>
<keyword evidence="2 3" id="KW-0378">Hydrolase</keyword>
<dbReference type="SUPFAM" id="SSF64438">
    <property type="entry name" value="CNF1/YfiH-like putative cysteine hydrolases"/>
    <property type="match status" value="1"/>
</dbReference>
<keyword evidence="1 3" id="KW-0145">Chemotaxis</keyword>
<dbReference type="RefSeq" id="WP_133871330.1">
    <property type="nucleotide sequence ID" value="NZ_BOMD01000102.1"/>
</dbReference>
<dbReference type="PANTHER" id="PTHR35147">
    <property type="entry name" value="CHEMORECEPTOR GLUTAMINE DEAMIDASE CHED-RELATED"/>
    <property type="match status" value="1"/>
</dbReference>
<reference evidence="4 5" key="1">
    <citation type="submission" date="2019-03" db="EMBL/GenBank/DDBJ databases">
        <title>Sequencing the genomes of 1000 actinobacteria strains.</title>
        <authorList>
            <person name="Klenk H.-P."/>
        </authorList>
    </citation>
    <scope>NUCLEOTIDE SEQUENCE [LARGE SCALE GENOMIC DNA]</scope>
    <source>
        <strain evidence="4 5">DSM 43805</strain>
    </source>
</reference>
<sequence>MPEVFLHPGDYHFGGAGTRIHTVLGSCVSITVWHPTLRLGGMCHYMLPARRRTDHGPPDPRYADGAIGMFLRDVRRANTTPGQYEVKMFGGGRQFPESGIPAPLDVARHNIDAGIALLERHDFALTVSNLGGTGARRLIFDIGTGDVWLRTLDRSRDRDEATA</sequence>
<dbReference type="AlphaFoldDB" id="A0A4R6JPA3"/>
<evidence type="ECO:0000313" key="5">
    <source>
        <dbReference type="Proteomes" id="UP000294901"/>
    </source>
</evidence>
<gene>
    <name evidence="3" type="primary">cheD</name>
    <name evidence="4" type="ORF">C8E87_0184</name>
</gene>
<dbReference type="InterPro" id="IPR005659">
    <property type="entry name" value="Chemorcpt_Glu_NH3ase_CheD"/>
</dbReference>
<dbReference type="GO" id="GO:0050568">
    <property type="term" value="F:protein-glutamine glutaminase activity"/>
    <property type="evidence" value="ECO:0007669"/>
    <property type="project" value="UniProtKB-UniRule"/>
</dbReference>
<dbReference type="Pfam" id="PF03975">
    <property type="entry name" value="CheD"/>
    <property type="match status" value="1"/>
</dbReference>
<evidence type="ECO:0000313" key="4">
    <source>
        <dbReference type="EMBL" id="TDO36606.1"/>
    </source>
</evidence>
<dbReference type="InterPro" id="IPR038592">
    <property type="entry name" value="CheD-like_sf"/>
</dbReference>
<dbReference type="HAMAP" id="MF_01440">
    <property type="entry name" value="CheD"/>
    <property type="match status" value="1"/>
</dbReference>
<dbReference type="GO" id="GO:0006935">
    <property type="term" value="P:chemotaxis"/>
    <property type="evidence" value="ECO:0007669"/>
    <property type="project" value="UniProtKB-UniRule"/>
</dbReference>
<dbReference type="EC" id="3.5.1.44" evidence="3"/>
<proteinExistence type="inferred from homology"/>
<comment type="similarity">
    <text evidence="3">Belongs to the CheD family.</text>
</comment>
<comment type="function">
    <text evidence="3">Probably deamidates glutamine residues to glutamate on methyl-accepting chemotaxis receptors (MCPs), playing an important role in chemotaxis.</text>
</comment>
<dbReference type="PANTHER" id="PTHR35147:SF3">
    <property type="entry name" value="CHEMORECEPTOR GLUTAMINE DEAMIDASE CHED 1-RELATED"/>
    <property type="match status" value="1"/>
</dbReference>
<comment type="caution">
    <text evidence="4">The sequence shown here is derived from an EMBL/GenBank/DDBJ whole genome shotgun (WGS) entry which is preliminary data.</text>
</comment>
<dbReference type="InterPro" id="IPR011324">
    <property type="entry name" value="Cytotoxic_necrot_fac-like_cat"/>
</dbReference>
<evidence type="ECO:0000256" key="2">
    <source>
        <dbReference type="ARBA" id="ARBA00022801"/>
    </source>
</evidence>
<dbReference type="CDD" id="cd16352">
    <property type="entry name" value="CheD"/>
    <property type="match status" value="1"/>
</dbReference>
<keyword evidence="5" id="KW-1185">Reference proteome</keyword>
<dbReference type="Proteomes" id="UP000294901">
    <property type="component" value="Unassembled WGS sequence"/>
</dbReference>
<name>A0A4R6JPA3_9ACTN</name>
<organism evidence="4 5">
    <name type="scientific">Paractinoplanes brasiliensis</name>
    <dbReference type="NCBI Taxonomy" id="52695"/>
    <lineage>
        <taxon>Bacteria</taxon>
        <taxon>Bacillati</taxon>
        <taxon>Actinomycetota</taxon>
        <taxon>Actinomycetes</taxon>
        <taxon>Micromonosporales</taxon>
        <taxon>Micromonosporaceae</taxon>
        <taxon>Paractinoplanes</taxon>
    </lineage>
</organism>
<evidence type="ECO:0000256" key="3">
    <source>
        <dbReference type="HAMAP-Rule" id="MF_01440"/>
    </source>
</evidence>
<protein>
    <recommendedName>
        <fullName evidence="3">Probable chemoreceptor glutamine deamidase CheD</fullName>
        <ecNumber evidence="3">3.5.1.44</ecNumber>
    </recommendedName>
</protein>
<accession>A0A4R6JPA3</accession>
<dbReference type="OrthoDB" id="9807202at2"/>